<keyword evidence="1" id="KW-0472">Membrane</keyword>
<proteinExistence type="predicted"/>
<sequence>MLVNALQSAGIIGMITVEWPVDLKSFFSYFQVLLLDLDSFGFDCFAGTETSFRYIVSVCFFPAAVSWFVMNFILSKLLPQGHHWDITKVASCSGQVLQVGQGSCIRYFLLFDVCGCVGFLGSDTSSCVALFSWSLSIYPSYKASLCTLRVSQVIVCDV</sequence>
<gene>
    <name evidence="2" type="ORF">CCMP2556_LOCUS31648</name>
</gene>
<evidence type="ECO:0000313" key="3">
    <source>
        <dbReference type="Proteomes" id="UP001642484"/>
    </source>
</evidence>
<keyword evidence="1" id="KW-0812">Transmembrane</keyword>
<evidence type="ECO:0000256" key="1">
    <source>
        <dbReference type="SAM" id="Phobius"/>
    </source>
</evidence>
<accession>A0ABP0NLT9</accession>
<comment type="caution">
    <text evidence="2">The sequence shown here is derived from an EMBL/GenBank/DDBJ whole genome shotgun (WGS) entry which is preliminary data.</text>
</comment>
<reference evidence="2 3" key="1">
    <citation type="submission" date="2024-02" db="EMBL/GenBank/DDBJ databases">
        <authorList>
            <person name="Chen Y."/>
            <person name="Shah S."/>
            <person name="Dougan E. K."/>
            <person name="Thang M."/>
            <person name="Chan C."/>
        </authorList>
    </citation>
    <scope>NUCLEOTIDE SEQUENCE [LARGE SCALE GENOMIC DNA]</scope>
</reference>
<dbReference type="EMBL" id="CAXAMN010021909">
    <property type="protein sequence ID" value="CAK9064418.1"/>
    <property type="molecule type" value="Genomic_DNA"/>
</dbReference>
<protein>
    <submittedName>
        <fullName evidence="2">Uncharacterized protein</fullName>
    </submittedName>
</protein>
<feature type="transmembrane region" description="Helical" evidence="1">
    <location>
        <begin position="52"/>
        <end position="74"/>
    </location>
</feature>
<dbReference type="Proteomes" id="UP001642484">
    <property type="component" value="Unassembled WGS sequence"/>
</dbReference>
<keyword evidence="3" id="KW-1185">Reference proteome</keyword>
<keyword evidence="1" id="KW-1133">Transmembrane helix</keyword>
<name>A0ABP0NLT9_9DINO</name>
<organism evidence="2 3">
    <name type="scientific">Durusdinium trenchii</name>
    <dbReference type="NCBI Taxonomy" id="1381693"/>
    <lineage>
        <taxon>Eukaryota</taxon>
        <taxon>Sar</taxon>
        <taxon>Alveolata</taxon>
        <taxon>Dinophyceae</taxon>
        <taxon>Suessiales</taxon>
        <taxon>Symbiodiniaceae</taxon>
        <taxon>Durusdinium</taxon>
    </lineage>
</organism>
<evidence type="ECO:0000313" key="2">
    <source>
        <dbReference type="EMBL" id="CAK9064418.1"/>
    </source>
</evidence>